<accession>A0A3B0VL20</accession>
<reference evidence="2" key="1">
    <citation type="submission" date="2018-06" db="EMBL/GenBank/DDBJ databases">
        <authorList>
            <person name="Zhirakovskaya E."/>
        </authorList>
    </citation>
    <scope>NUCLEOTIDE SEQUENCE</scope>
</reference>
<feature type="transmembrane region" description="Helical" evidence="1">
    <location>
        <begin position="95"/>
        <end position="117"/>
    </location>
</feature>
<keyword evidence="1" id="KW-0812">Transmembrane</keyword>
<gene>
    <name evidence="2" type="ORF">MNBD_DELTA04-1169</name>
</gene>
<proteinExistence type="predicted"/>
<keyword evidence="1" id="KW-1133">Transmembrane helix</keyword>
<protein>
    <recommendedName>
        <fullName evidence="3">Rod shape-determining protein MreD</fullName>
    </recommendedName>
</protein>
<feature type="transmembrane region" description="Helical" evidence="1">
    <location>
        <begin position="6"/>
        <end position="27"/>
    </location>
</feature>
<evidence type="ECO:0008006" key="3">
    <source>
        <dbReference type="Google" id="ProtNLM"/>
    </source>
</evidence>
<feature type="transmembrane region" description="Helical" evidence="1">
    <location>
        <begin position="63"/>
        <end position="83"/>
    </location>
</feature>
<name>A0A3B0VL20_9ZZZZ</name>
<dbReference type="EMBL" id="UOEY01000119">
    <property type="protein sequence ID" value="VAW41240.1"/>
    <property type="molecule type" value="Genomic_DNA"/>
</dbReference>
<evidence type="ECO:0000256" key="1">
    <source>
        <dbReference type="SAM" id="Phobius"/>
    </source>
</evidence>
<dbReference type="AlphaFoldDB" id="A0A3B0VL20"/>
<evidence type="ECO:0000313" key="2">
    <source>
        <dbReference type="EMBL" id="VAW41240.1"/>
    </source>
</evidence>
<organism evidence="2">
    <name type="scientific">hydrothermal vent metagenome</name>
    <dbReference type="NCBI Taxonomy" id="652676"/>
    <lineage>
        <taxon>unclassified sequences</taxon>
        <taxon>metagenomes</taxon>
        <taxon>ecological metagenomes</taxon>
    </lineage>
</organism>
<sequence>MTVIVFIILGLILIVLQATILMLNPLWMAAPDLYYILVAYLAYRFDLLRALFIILPLGWMLDTVSGVILGTYPFICFGAFFLLRFMSIKMPVRESLYQIPLVGVSYLVVCRIVFVILDFLNPGTLVPWSWPEMFVRALLIILLAVPLFRFFEFVNQRLLRSFSSFRIMRVRSGNRYR</sequence>
<feature type="transmembrane region" description="Helical" evidence="1">
    <location>
        <begin position="34"/>
        <end position="57"/>
    </location>
</feature>
<feature type="transmembrane region" description="Helical" evidence="1">
    <location>
        <begin position="133"/>
        <end position="151"/>
    </location>
</feature>
<keyword evidence="1" id="KW-0472">Membrane</keyword>